<keyword evidence="1" id="KW-0010">Activator</keyword>
<dbReference type="InterPro" id="IPR035451">
    <property type="entry name" value="Ada-like_dom_sf"/>
</dbReference>
<dbReference type="GO" id="GO:0032259">
    <property type="term" value="P:methylation"/>
    <property type="evidence" value="ECO:0007669"/>
    <property type="project" value="UniProtKB-KW"/>
</dbReference>
<evidence type="ECO:0000256" key="1">
    <source>
        <dbReference type="ARBA" id="ARBA00023159"/>
    </source>
</evidence>
<evidence type="ECO:0000313" key="3">
    <source>
        <dbReference type="EMBL" id="MDQ0515481.1"/>
    </source>
</evidence>
<accession>A0ABU0M3F5</accession>
<proteinExistence type="predicted"/>
<feature type="domain" description="Ada DNA repair metal-binding" evidence="2">
    <location>
        <begin position="10"/>
        <end position="60"/>
    </location>
</feature>
<dbReference type="Gene3D" id="3.40.10.10">
    <property type="entry name" value="DNA Methylphosphotriester Repair Domain"/>
    <property type="match status" value="1"/>
</dbReference>
<name>A0ABU0M3F5_9HYPH</name>
<evidence type="ECO:0000259" key="2">
    <source>
        <dbReference type="Pfam" id="PF02805"/>
    </source>
</evidence>
<organism evidence="3 4">
    <name type="scientific">Kaistia geumhonensis</name>
    <dbReference type="NCBI Taxonomy" id="410839"/>
    <lineage>
        <taxon>Bacteria</taxon>
        <taxon>Pseudomonadati</taxon>
        <taxon>Pseudomonadota</taxon>
        <taxon>Alphaproteobacteria</taxon>
        <taxon>Hyphomicrobiales</taxon>
        <taxon>Kaistiaceae</taxon>
        <taxon>Kaistia</taxon>
    </lineage>
</organism>
<dbReference type="InterPro" id="IPR004026">
    <property type="entry name" value="Ada_DNA_repair_Zn-bd"/>
</dbReference>
<dbReference type="Pfam" id="PF02805">
    <property type="entry name" value="Ada_Zn_binding"/>
    <property type="match status" value="1"/>
</dbReference>
<keyword evidence="3" id="KW-0808">Transferase</keyword>
<dbReference type="EMBL" id="JAUSWJ010000001">
    <property type="protein sequence ID" value="MDQ0515481.1"/>
    <property type="molecule type" value="Genomic_DNA"/>
</dbReference>
<protein>
    <submittedName>
        <fullName evidence="3">Methylphosphotriester-DNA--protein-cysteine methyltransferase</fullName>
    </submittedName>
</protein>
<keyword evidence="4" id="KW-1185">Reference proteome</keyword>
<evidence type="ECO:0000313" key="4">
    <source>
        <dbReference type="Proteomes" id="UP001223743"/>
    </source>
</evidence>
<dbReference type="Proteomes" id="UP001223743">
    <property type="component" value="Unassembled WGS sequence"/>
</dbReference>
<comment type="caution">
    <text evidence="3">The sequence shown here is derived from an EMBL/GenBank/DDBJ whole genome shotgun (WGS) entry which is preliminary data.</text>
</comment>
<dbReference type="RefSeq" id="WP_307288865.1">
    <property type="nucleotide sequence ID" value="NZ_JAPKNF010000001.1"/>
</dbReference>
<dbReference type="SUPFAM" id="SSF57884">
    <property type="entry name" value="Ada DNA repair protein, N-terminal domain (N-Ada 10)"/>
    <property type="match status" value="1"/>
</dbReference>
<dbReference type="GO" id="GO:0008168">
    <property type="term" value="F:methyltransferase activity"/>
    <property type="evidence" value="ECO:0007669"/>
    <property type="project" value="UniProtKB-KW"/>
</dbReference>
<keyword evidence="3" id="KW-0489">Methyltransferase</keyword>
<reference evidence="3 4" key="1">
    <citation type="submission" date="2023-07" db="EMBL/GenBank/DDBJ databases">
        <title>Genomic Encyclopedia of Type Strains, Phase IV (KMG-IV): sequencing the most valuable type-strain genomes for metagenomic binning, comparative biology and taxonomic classification.</title>
        <authorList>
            <person name="Goeker M."/>
        </authorList>
    </citation>
    <scope>NUCLEOTIDE SEQUENCE [LARGE SCALE GENOMIC DNA]</scope>
    <source>
        <strain evidence="3 4">B1-1</strain>
    </source>
</reference>
<gene>
    <name evidence="3" type="ORF">QO015_001094</name>
</gene>
<sequence length="63" mass="6685">MTTTVAFPAGARLYAVATTGIYCRPDCASRAPLPKNVRFFSDAAGAEASGYRACLRCRPDRAA</sequence>